<keyword evidence="1" id="KW-1133">Transmembrane helix</keyword>
<evidence type="ECO:0008006" key="4">
    <source>
        <dbReference type="Google" id="ProtNLM"/>
    </source>
</evidence>
<dbReference type="STRING" id="655353.SAMN04488056_10982"/>
<gene>
    <name evidence="2" type="ORF">SAMN04488056_10982</name>
</gene>
<dbReference type="OrthoDB" id="7169664at2"/>
<proteinExistence type="predicted"/>
<organism evidence="2 3">
    <name type="scientific">Cohaesibacter marisflavi</name>
    <dbReference type="NCBI Taxonomy" id="655353"/>
    <lineage>
        <taxon>Bacteria</taxon>
        <taxon>Pseudomonadati</taxon>
        <taxon>Pseudomonadota</taxon>
        <taxon>Alphaproteobacteria</taxon>
        <taxon>Hyphomicrobiales</taxon>
        <taxon>Cohaesibacteraceae</taxon>
    </lineage>
</organism>
<keyword evidence="1" id="KW-0472">Membrane</keyword>
<feature type="transmembrane region" description="Helical" evidence="1">
    <location>
        <begin position="21"/>
        <end position="42"/>
    </location>
</feature>
<dbReference type="InterPro" id="IPR018666">
    <property type="entry name" value="DUF2125"/>
</dbReference>
<keyword evidence="1" id="KW-0812">Transmembrane</keyword>
<evidence type="ECO:0000313" key="2">
    <source>
        <dbReference type="EMBL" id="SFO61663.1"/>
    </source>
</evidence>
<protein>
    <recommendedName>
        <fullName evidence="4">DUF2125 domain-containing protein</fullName>
    </recommendedName>
</protein>
<evidence type="ECO:0000313" key="3">
    <source>
        <dbReference type="Proteomes" id="UP000199236"/>
    </source>
</evidence>
<sequence>MPQQPPEQTNQVKQKKGAKRLLWGAAIILVLIAAGWSGFWYYGYTTTQALVDQFVAREVNGQKIVRCQDRKLGGYPVRLALDCSSYAVVDPASGWQVSGGPLQVYWQIHEPGRASIKTHAPMHIEQPAFGQSYDITGSLIQSSVLLTPPNGIRAVSFKAEEATLAANNAVLGQPVGTIKADSLEFNASPRQQTTGDLDLTFKASELSIDRIPVLNGEMTFTAKDGLNALMQDRRDPAGLWLRQSGKIENIDGWLEIGQKTLKLKGDIAFNQAGLANGTLKLRILNPSLETAKVKSTLSAERDGFNGPLTGLQLMGKPVRDGDLVGSEVKITLVNGAIKAGFLPLGTLPALR</sequence>
<dbReference type="Proteomes" id="UP000199236">
    <property type="component" value="Unassembled WGS sequence"/>
</dbReference>
<reference evidence="2 3" key="1">
    <citation type="submission" date="2016-10" db="EMBL/GenBank/DDBJ databases">
        <authorList>
            <person name="de Groot N.N."/>
        </authorList>
    </citation>
    <scope>NUCLEOTIDE SEQUENCE [LARGE SCALE GENOMIC DNA]</scope>
    <source>
        <strain evidence="2 3">CGMCC 1.9157</strain>
    </source>
</reference>
<accession>A0A1I5IMG7</accession>
<dbReference type="EMBL" id="FOVR01000009">
    <property type="protein sequence ID" value="SFO61663.1"/>
    <property type="molecule type" value="Genomic_DNA"/>
</dbReference>
<keyword evidence="3" id="KW-1185">Reference proteome</keyword>
<dbReference type="RefSeq" id="WP_090073961.1">
    <property type="nucleotide sequence ID" value="NZ_FOVR01000009.1"/>
</dbReference>
<evidence type="ECO:0000256" key="1">
    <source>
        <dbReference type="SAM" id="Phobius"/>
    </source>
</evidence>
<dbReference type="AlphaFoldDB" id="A0A1I5IMG7"/>
<name>A0A1I5IMG7_9HYPH</name>
<dbReference type="Pfam" id="PF09898">
    <property type="entry name" value="DUF2125"/>
    <property type="match status" value="1"/>
</dbReference>